<comment type="caution">
    <text evidence="2">The sequence shown here is derived from an EMBL/GenBank/DDBJ whole genome shotgun (WGS) entry which is preliminary data.</text>
</comment>
<protein>
    <submittedName>
        <fullName evidence="2">DUF58 domain-containing protein</fullName>
    </submittedName>
</protein>
<organism evidence="2 3">
    <name type="scientific">Haloferula rosea</name>
    <dbReference type="NCBI Taxonomy" id="490093"/>
    <lineage>
        <taxon>Bacteria</taxon>
        <taxon>Pseudomonadati</taxon>
        <taxon>Verrucomicrobiota</taxon>
        <taxon>Verrucomicrobiia</taxon>
        <taxon>Verrucomicrobiales</taxon>
        <taxon>Verrucomicrobiaceae</taxon>
        <taxon>Haloferula</taxon>
    </lineage>
</organism>
<accession>A0A934VF53</accession>
<dbReference type="PANTHER" id="PTHR33608:SF12">
    <property type="entry name" value="DUF58 DOMAIN-CONTAINING PROTEIN"/>
    <property type="match status" value="1"/>
</dbReference>
<keyword evidence="3" id="KW-1185">Reference proteome</keyword>
<dbReference type="Pfam" id="PF01882">
    <property type="entry name" value="DUF58"/>
    <property type="match status" value="1"/>
</dbReference>
<evidence type="ECO:0000313" key="3">
    <source>
        <dbReference type="Proteomes" id="UP000658278"/>
    </source>
</evidence>
<proteinExistence type="predicted"/>
<dbReference type="AlphaFoldDB" id="A0A934VF53"/>
<reference evidence="2" key="1">
    <citation type="submission" date="2021-01" db="EMBL/GenBank/DDBJ databases">
        <title>Modified the classification status of verrucomicrobia.</title>
        <authorList>
            <person name="Feng X."/>
        </authorList>
    </citation>
    <scope>NUCLEOTIDE SEQUENCE</scope>
    <source>
        <strain evidence="2">KCTC 22201</strain>
    </source>
</reference>
<dbReference type="EMBL" id="JAENII010000010">
    <property type="protein sequence ID" value="MBK1828004.1"/>
    <property type="molecule type" value="Genomic_DNA"/>
</dbReference>
<dbReference type="InterPro" id="IPR036465">
    <property type="entry name" value="vWFA_dom_sf"/>
</dbReference>
<dbReference type="InterPro" id="IPR002881">
    <property type="entry name" value="DUF58"/>
</dbReference>
<gene>
    <name evidence="2" type="ORF">JIN81_13315</name>
</gene>
<dbReference type="PANTHER" id="PTHR33608">
    <property type="entry name" value="BLL2464 PROTEIN"/>
    <property type="match status" value="1"/>
</dbReference>
<feature type="domain" description="DUF58" evidence="1">
    <location>
        <begin position="57"/>
        <end position="258"/>
    </location>
</feature>
<name>A0A934VF53_9BACT</name>
<dbReference type="Proteomes" id="UP000658278">
    <property type="component" value="Unassembled WGS sequence"/>
</dbReference>
<dbReference type="SUPFAM" id="SSF53300">
    <property type="entry name" value="vWA-like"/>
    <property type="match status" value="1"/>
</dbReference>
<evidence type="ECO:0000259" key="1">
    <source>
        <dbReference type="Pfam" id="PF01882"/>
    </source>
</evidence>
<sequence length="307" mass="34235">MPKKAPRPVKLHPTLDELVALQYQARGFSFLPKQPLTSLLAGRYGSRLRGRGLTFEELRGYRAGDDIRSIDWKATARLRSTHVRVYSEERERPVLFIVDQRHAMFFGSRRTTKATLAVEAAAMGAWRVLGAKDRVGALVFGDDELVQIRPQRSRRTVLHFCKEMVRMNGKLSATPVEAGTGMLNKALRRAVNVAKHDYLVVLISDYAGYDDETRRLVSSIAAHNDVLAVMTYDPFGISLPRQTGLEVTDGAVTREVPTGERFQGAFEACFKERVDAIRGVLGSLRIPILPLCTHDPVGDQLRVALGH</sequence>
<evidence type="ECO:0000313" key="2">
    <source>
        <dbReference type="EMBL" id="MBK1828004.1"/>
    </source>
</evidence>